<evidence type="ECO:0000313" key="5">
    <source>
        <dbReference type="Proteomes" id="UP001273505"/>
    </source>
</evidence>
<reference evidence="4 5" key="1">
    <citation type="submission" date="2023-11" db="EMBL/GenBank/DDBJ databases">
        <title>Gilvimarinus fulvus sp. nov., isolated from the surface of Kelp.</title>
        <authorList>
            <person name="Sun Y.Y."/>
            <person name="Gong Y."/>
            <person name="Du Z.J."/>
        </authorList>
    </citation>
    <scope>NUCLEOTIDE SEQUENCE [LARGE SCALE GENOMIC DNA]</scope>
    <source>
        <strain evidence="4 5">SDUM040013</strain>
    </source>
</reference>
<dbReference type="EMBL" id="JAXAFO010000035">
    <property type="protein sequence ID" value="MDX6850922.1"/>
    <property type="molecule type" value="Genomic_DNA"/>
</dbReference>
<keyword evidence="4" id="KW-0969">Cilium</keyword>
<dbReference type="Proteomes" id="UP001273505">
    <property type="component" value="Unassembled WGS sequence"/>
</dbReference>
<feature type="domain" description="Flagellar assembly protein T middle" evidence="2">
    <location>
        <begin position="117"/>
        <end position="285"/>
    </location>
</feature>
<feature type="signal peptide" evidence="1">
    <location>
        <begin position="1"/>
        <end position="24"/>
    </location>
</feature>
<dbReference type="Pfam" id="PF16539">
    <property type="entry name" value="FlgT_M"/>
    <property type="match status" value="1"/>
</dbReference>
<keyword evidence="4" id="KW-0282">Flagellum</keyword>
<dbReference type="InterPro" id="IPR032386">
    <property type="entry name" value="FlgT_M"/>
</dbReference>
<proteinExistence type="predicted"/>
<comment type="caution">
    <text evidence="4">The sequence shown here is derived from an EMBL/GenBank/DDBJ whole genome shotgun (WGS) entry which is preliminary data.</text>
</comment>
<dbReference type="Gene3D" id="3.30.1660.40">
    <property type="entry name" value="FlgT, N-terminal domain"/>
    <property type="match status" value="1"/>
</dbReference>
<organism evidence="4 5">
    <name type="scientific">Gilvimarinus gilvus</name>
    <dbReference type="NCBI Taxonomy" id="3058038"/>
    <lineage>
        <taxon>Bacteria</taxon>
        <taxon>Pseudomonadati</taxon>
        <taxon>Pseudomonadota</taxon>
        <taxon>Gammaproteobacteria</taxon>
        <taxon>Cellvibrionales</taxon>
        <taxon>Cellvibrionaceae</taxon>
        <taxon>Gilvimarinus</taxon>
    </lineage>
</organism>
<keyword evidence="1" id="KW-0732">Signal</keyword>
<evidence type="ECO:0000259" key="3">
    <source>
        <dbReference type="Pfam" id="PF16548"/>
    </source>
</evidence>
<keyword evidence="4" id="KW-0966">Cell projection</keyword>
<keyword evidence="5" id="KW-1185">Reference proteome</keyword>
<dbReference type="InterPro" id="IPR032370">
    <property type="entry name" value="FlgT_N"/>
</dbReference>
<gene>
    <name evidence="4" type="ORF">SCD92_16220</name>
</gene>
<evidence type="ECO:0000259" key="2">
    <source>
        <dbReference type="Pfam" id="PF16539"/>
    </source>
</evidence>
<sequence>MGTSLIRSAVLLLVFSLTMTQALAISVVSEGKSAIKGDLADAREKAIADAARQALLHSGATVSSRTQVQQGITVADDINLSAQGHIENLDIISESHNHEVYRVKIRAEVAATDAGSCPGRYSKSLLVTAFNQERPSTTRVGDLSNVDSALPQALAERLYPNHNLQVQTQPELLLSSSNRLMSNHYELFNAVQQVANQYQAQYVITGTVMDMSMVNPNGYYRQNLLSGSTNRVTSTVKGWVGADRDDIRERQFAFRLMMHDGLTGARIFDKTYSAEGLWDAKYTARTGFASPGFWQTDYGQAASTVIDQAVADVSRKVHCQPFMAPLKVSAYDQHVYLLAGANNGVDVGDSFNVFAQGSAPFANIQHYGTMALSPVSYKKLDATEVKLTVTQTYPTYSVGRFDGPLQPHLQYMALANAAH</sequence>
<protein>
    <submittedName>
        <fullName evidence="4">Flagellar assembly protein T N-terminal domain-containing protein</fullName>
    </submittedName>
</protein>
<evidence type="ECO:0000313" key="4">
    <source>
        <dbReference type="EMBL" id="MDX6850922.1"/>
    </source>
</evidence>
<accession>A0ABU4S349</accession>
<dbReference type="Pfam" id="PF16548">
    <property type="entry name" value="FlgT_N"/>
    <property type="match status" value="1"/>
</dbReference>
<dbReference type="RefSeq" id="WP_302721565.1">
    <property type="nucleotide sequence ID" value="NZ_JAULRU010000344.1"/>
</dbReference>
<name>A0ABU4S349_9GAMM</name>
<dbReference type="InterPro" id="IPR038180">
    <property type="entry name" value="FlgT_N_sf"/>
</dbReference>
<feature type="domain" description="Flagellar assembly protein T N-terminal" evidence="3">
    <location>
        <begin position="30"/>
        <end position="110"/>
    </location>
</feature>
<evidence type="ECO:0000256" key="1">
    <source>
        <dbReference type="SAM" id="SignalP"/>
    </source>
</evidence>
<feature type="chain" id="PRO_5046354320" evidence="1">
    <location>
        <begin position="25"/>
        <end position="419"/>
    </location>
</feature>
<dbReference type="Gene3D" id="3.40.50.10610">
    <property type="entry name" value="ABC-type transport auxiliary lipoprotein component"/>
    <property type="match status" value="1"/>
</dbReference>